<dbReference type="InterPro" id="IPR036465">
    <property type="entry name" value="vWFA_dom_sf"/>
</dbReference>
<dbReference type="GO" id="GO:0043564">
    <property type="term" value="C:Ku70:Ku80 complex"/>
    <property type="evidence" value="ECO:0007669"/>
    <property type="project" value="TreeGrafter"/>
</dbReference>
<dbReference type="PANTHER" id="PTHR12604">
    <property type="entry name" value="KU AUTOANTIGEN DNA HELICASE"/>
    <property type="match status" value="1"/>
</dbReference>
<dbReference type="InterPro" id="IPR005161">
    <property type="entry name" value="Ku_N"/>
</dbReference>
<accession>A0A8S3T473</accession>
<comment type="caution">
    <text evidence="2">The sequence shown here is derived from an EMBL/GenBank/DDBJ whole genome shotgun (WGS) entry which is preliminary data.</text>
</comment>
<dbReference type="GO" id="GO:0042162">
    <property type="term" value="F:telomeric DNA binding"/>
    <property type="evidence" value="ECO:0007669"/>
    <property type="project" value="TreeGrafter"/>
</dbReference>
<sequence length="204" mass="23565">MILKRNTNITLNHHTNLITLKHNTNLITLKHNTYPTLKHNTYITLKHDPNQITLKHNTNLTLNHYTNLITLKHNTNLFTLETLTRMADFGFARFGEDEENEEEEGQGYTSTTKDGLIFLIDCSKSMFDSEDEDQESHFQLCIKCAKTTLQNKIISSDKDLIGVVFFGTDKAKNTSDFKHIYIYQELDQPGAPRILELEDMLESK</sequence>
<dbReference type="GO" id="GO:0000723">
    <property type="term" value="P:telomere maintenance"/>
    <property type="evidence" value="ECO:0007669"/>
    <property type="project" value="TreeGrafter"/>
</dbReference>
<dbReference type="AlphaFoldDB" id="A0A8S3T473"/>
<evidence type="ECO:0000259" key="1">
    <source>
        <dbReference type="Pfam" id="PF03731"/>
    </source>
</evidence>
<dbReference type="Pfam" id="PF03731">
    <property type="entry name" value="Ku_N"/>
    <property type="match status" value="1"/>
</dbReference>
<evidence type="ECO:0000313" key="3">
    <source>
        <dbReference type="Proteomes" id="UP000683360"/>
    </source>
</evidence>
<organism evidence="2 3">
    <name type="scientific">Mytilus edulis</name>
    <name type="common">Blue mussel</name>
    <dbReference type="NCBI Taxonomy" id="6550"/>
    <lineage>
        <taxon>Eukaryota</taxon>
        <taxon>Metazoa</taxon>
        <taxon>Spiralia</taxon>
        <taxon>Lophotrochozoa</taxon>
        <taxon>Mollusca</taxon>
        <taxon>Bivalvia</taxon>
        <taxon>Autobranchia</taxon>
        <taxon>Pteriomorphia</taxon>
        <taxon>Mytilida</taxon>
        <taxon>Mytiloidea</taxon>
        <taxon>Mytilidae</taxon>
        <taxon>Mytilinae</taxon>
        <taxon>Mytilus</taxon>
    </lineage>
</organism>
<feature type="domain" description="Ku70/Ku80 N-terminal alpha/beta" evidence="1">
    <location>
        <begin position="116"/>
        <end position="203"/>
    </location>
</feature>
<dbReference type="Proteomes" id="UP000683360">
    <property type="component" value="Unassembled WGS sequence"/>
</dbReference>
<protein>
    <submittedName>
        <fullName evidence="2">XRCC6</fullName>
    </submittedName>
</protein>
<name>A0A8S3T473_MYTED</name>
<gene>
    <name evidence="2" type="ORF">MEDL_36992</name>
</gene>
<dbReference type="OrthoDB" id="6283659at2759"/>
<dbReference type="PANTHER" id="PTHR12604:SF2">
    <property type="entry name" value="X-RAY REPAIR CROSS-COMPLEMENTING PROTEIN 6"/>
    <property type="match status" value="1"/>
</dbReference>
<dbReference type="Gene3D" id="3.40.50.410">
    <property type="entry name" value="von Willebrand factor, type A domain"/>
    <property type="match status" value="1"/>
</dbReference>
<dbReference type="GO" id="GO:0006303">
    <property type="term" value="P:double-strand break repair via nonhomologous end joining"/>
    <property type="evidence" value="ECO:0007669"/>
    <property type="project" value="TreeGrafter"/>
</dbReference>
<dbReference type="GO" id="GO:0003690">
    <property type="term" value="F:double-stranded DNA binding"/>
    <property type="evidence" value="ECO:0007669"/>
    <property type="project" value="TreeGrafter"/>
</dbReference>
<dbReference type="SUPFAM" id="SSF53300">
    <property type="entry name" value="vWA-like"/>
    <property type="match status" value="1"/>
</dbReference>
<evidence type="ECO:0000313" key="2">
    <source>
        <dbReference type="EMBL" id="CAG2223784.1"/>
    </source>
</evidence>
<keyword evidence="3" id="KW-1185">Reference proteome</keyword>
<dbReference type="EMBL" id="CAJPWZ010001791">
    <property type="protein sequence ID" value="CAG2223784.1"/>
    <property type="molecule type" value="Genomic_DNA"/>
</dbReference>
<reference evidence="2" key="1">
    <citation type="submission" date="2021-03" db="EMBL/GenBank/DDBJ databases">
        <authorList>
            <person name="Bekaert M."/>
        </authorList>
    </citation>
    <scope>NUCLEOTIDE SEQUENCE</scope>
</reference>
<proteinExistence type="predicted"/>